<proteinExistence type="inferred from homology"/>
<comment type="cofactor">
    <cofactor evidence="1">
        <name>FAD</name>
        <dbReference type="ChEBI" id="CHEBI:57692"/>
    </cofactor>
</comment>
<evidence type="ECO:0000256" key="1">
    <source>
        <dbReference type="ARBA" id="ARBA00001974"/>
    </source>
</evidence>
<name>A0ABR1UYI0_9PEZI</name>
<evidence type="ECO:0000313" key="10">
    <source>
        <dbReference type="EMBL" id="KAK8063970.1"/>
    </source>
</evidence>
<protein>
    <submittedName>
        <fullName evidence="10">FAD/NAD(P)-binding domain-containing protein</fullName>
    </submittedName>
</protein>
<sequence length="485" mass="53428">MGSTHSNVPKPVGSYPDSGIDVLIVGTGLAGLTAAIECHRKGHRVQVLERHTEISTMGDMYFMGLSGTKFFKHWPEMAQEYDEISLHNCWMETFKHDGTRMIPVLKVAERLNEAGLDPNTPPGAFQMRPLVYKMFVNQVTRLGIKIEFGKRVVRYFEDAARSKAGVETDNGEKFEADVVIAADGVGSKSQEVVGGQVRAASSGRAMWRAVFPVEVLDKNPEVKEFFKLKDGKDPIVRTFLGPGSYGLTLTRHDVIVWIVNHDATGDERESWNHTVEAEDVLEKIDDSVHCAEGWAPIFKDLVRVTPPRTIVNFELFWRNPQVSWCSPATARIIQIGDSAHSYMPSSGNGATQAIEDAVSLASCLQLGGNRDKVPDAVRAHIYFRFLRTACAQKLGFANAERLQDTDWAKAKLDPPQGAAEAPALGLGPRPGGAVEAIRKGVPMDENKEIPPNYPPGYKYVPWNIDEIMRGLDAGKSVDLGAGDWD</sequence>
<evidence type="ECO:0000256" key="4">
    <source>
        <dbReference type="ARBA" id="ARBA00022630"/>
    </source>
</evidence>
<comment type="caution">
    <text evidence="10">The sequence shown here is derived from an EMBL/GenBank/DDBJ whole genome shotgun (WGS) entry which is preliminary data.</text>
</comment>
<comment type="pathway">
    <text evidence="2">Secondary metabolite biosynthesis.</text>
</comment>
<accession>A0ABR1UYI0</accession>
<evidence type="ECO:0000313" key="11">
    <source>
        <dbReference type="Proteomes" id="UP001446871"/>
    </source>
</evidence>
<dbReference type="Proteomes" id="UP001446871">
    <property type="component" value="Unassembled WGS sequence"/>
</dbReference>
<keyword evidence="6" id="KW-0560">Oxidoreductase</keyword>
<dbReference type="SUPFAM" id="SSF54373">
    <property type="entry name" value="FAD-linked reductases, C-terminal domain"/>
    <property type="match status" value="1"/>
</dbReference>
<dbReference type="Pfam" id="PF01494">
    <property type="entry name" value="FAD_binding_3"/>
    <property type="match status" value="1"/>
</dbReference>
<keyword evidence="11" id="KW-1185">Reference proteome</keyword>
<comment type="similarity">
    <text evidence="3">Belongs to the paxM FAD-dependent monooxygenase family.</text>
</comment>
<evidence type="ECO:0000256" key="2">
    <source>
        <dbReference type="ARBA" id="ARBA00005179"/>
    </source>
</evidence>
<dbReference type="InterPro" id="IPR002938">
    <property type="entry name" value="FAD-bd"/>
</dbReference>
<evidence type="ECO:0000256" key="6">
    <source>
        <dbReference type="ARBA" id="ARBA00023002"/>
    </source>
</evidence>
<feature type="domain" description="FAD-dependent oxidoreductase 2 FAD-binding" evidence="8">
    <location>
        <begin position="21"/>
        <end position="53"/>
    </location>
</feature>
<evidence type="ECO:0000256" key="3">
    <source>
        <dbReference type="ARBA" id="ARBA00007992"/>
    </source>
</evidence>
<feature type="domain" description="FAD-binding" evidence="9">
    <location>
        <begin position="130"/>
        <end position="212"/>
    </location>
</feature>
<keyword evidence="4" id="KW-0285">Flavoprotein</keyword>
<keyword evidence="7" id="KW-0503">Monooxygenase</keyword>
<dbReference type="InterPro" id="IPR003953">
    <property type="entry name" value="FAD-dep_OxRdtase_2_FAD-bd"/>
</dbReference>
<dbReference type="Gene3D" id="3.50.50.60">
    <property type="entry name" value="FAD/NAD(P)-binding domain"/>
    <property type="match status" value="1"/>
</dbReference>
<dbReference type="PANTHER" id="PTHR13789:SF315">
    <property type="entry name" value="FAD-DEPENDENT MONOOXYGENASE MDPD"/>
    <property type="match status" value="1"/>
</dbReference>
<evidence type="ECO:0000259" key="9">
    <source>
        <dbReference type="Pfam" id="PF01494"/>
    </source>
</evidence>
<dbReference type="Pfam" id="PF00890">
    <property type="entry name" value="FAD_binding_2"/>
    <property type="match status" value="1"/>
</dbReference>
<dbReference type="EMBL" id="JAQQWM010000005">
    <property type="protein sequence ID" value="KAK8063970.1"/>
    <property type="molecule type" value="Genomic_DNA"/>
</dbReference>
<gene>
    <name evidence="10" type="ORF">PG996_008622</name>
</gene>
<keyword evidence="5" id="KW-0274">FAD</keyword>
<dbReference type="InterPro" id="IPR050493">
    <property type="entry name" value="FAD-dep_Monooxygenase_BioMet"/>
</dbReference>
<evidence type="ECO:0000259" key="8">
    <source>
        <dbReference type="Pfam" id="PF00890"/>
    </source>
</evidence>
<reference evidence="10 11" key="1">
    <citation type="submission" date="2023-01" db="EMBL/GenBank/DDBJ databases">
        <title>Analysis of 21 Apiospora genomes using comparative genomics revels a genus with tremendous synthesis potential of carbohydrate active enzymes and secondary metabolites.</title>
        <authorList>
            <person name="Sorensen T."/>
        </authorList>
    </citation>
    <scope>NUCLEOTIDE SEQUENCE [LARGE SCALE GENOMIC DNA]</scope>
    <source>
        <strain evidence="10 11">CBS 83171</strain>
    </source>
</reference>
<organism evidence="10 11">
    <name type="scientific">Apiospora saccharicola</name>
    <dbReference type="NCBI Taxonomy" id="335842"/>
    <lineage>
        <taxon>Eukaryota</taxon>
        <taxon>Fungi</taxon>
        <taxon>Dikarya</taxon>
        <taxon>Ascomycota</taxon>
        <taxon>Pezizomycotina</taxon>
        <taxon>Sordariomycetes</taxon>
        <taxon>Xylariomycetidae</taxon>
        <taxon>Amphisphaeriales</taxon>
        <taxon>Apiosporaceae</taxon>
        <taxon>Apiospora</taxon>
    </lineage>
</organism>
<evidence type="ECO:0000256" key="5">
    <source>
        <dbReference type="ARBA" id="ARBA00022827"/>
    </source>
</evidence>
<evidence type="ECO:0000256" key="7">
    <source>
        <dbReference type="ARBA" id="ARBA00023033"/>
    </source>
</evidence>
<dbReference type="PANTHER" id="PTHR13789">
    <property type="entry name" value="MONOOXYGENASE"/>
    <property type="match status" value="1"/>
</dbReference>
<dbReference type="SUPFAM" id="SSF51905">
    <property type="entry name" value="FAD/NAD(P)-binding domain"/>
    <property type="match status" value="1"/>
</dbReference>
<dbReference type="PRINTS" id="PR00420">
    <property type="entry name" value="RNGMNOXGNASE"/>
</dbReference>
<dbReference type="InterPro" id="IPR036188">
    <property type="entry name" value="FAD/NAD-bd_sf"/>
</dbReference>